<dbReference type="PROSITE" id="PS01285">
    <property type="entry name" value="FA58C_1"/>
    <property type="match status" value="1"/>
</dbReference>
<evidence type="ECO:0000313" key="3">
    <source>
        <dbReference type="EMBL" id="EDO48091.1"/>
    </source>
</evidence>
<keyword evidence="4" id="KW-1185">Reference proteome</keyword>
<organism evidence="3 4">
    <name type="scientific">Nematostella vectensis</name>
    <name type="common">Starlet sea anemone</name>
    <dbReference type="NCBI Taxonomy" id="45351"/>
    <lineage>
        <taxon>Eukaryota</taxon>
        <taxon>Metazoa</taxon>
        <taxon>Cnidaria</taxon>
        <taxon>Anthozoa</taxon>
        <taxon>Hexacorallia</taxon>
        <taxon>Actiniaria</taxon>
        <taxon>Edwardsiidae</taxon>
        <taxon>Nematostella</taxon>
    </lineage>
</organism>
<proteinExistence type="predicted"/>
<dbReference type="FunFam" id="2.60.120.260:FF:000016">
    <property type="entry name" value="Contactin-associated protein-like 4 isoform 1"/>
    <property type="match status" value="1"/>
</dbReference>
<dbReference type="InParanoid" id="A7RK23"/>
<dbReference type="HOGENOM" id="CLU_030066_1_2_1"/>
<evidence type="ECO:0000256" key="1">
    <source>
        <dbReference type="SAM" id="MobiDB-lite"/>
    </source>
</evidence>
<dbReference type="Proteomes" id="UP000001593">
    <property type="component" value="Unassembled WGS sequence"/>
</dbReference>
<dbReference type="EMBL" id="DS469515">
    <property type="protein sequence ID" value="EDO48091.1"/>
    <property type="molecule type" value="Genomic_DNA"/>
</dbReference>
<gene>
    <name evidence="3" type="ORF">NEMVEDRAFT_v1g84309</name>
</gene>
<feature type="non-terminal residue" evidence="3">
    <location>
        <position position="175"/>
    </location>
</feature>
<dbReference type="CDD" id="cd00057">
    <property type="entry name" value="FA58C"/>
    <property type="match status" value="1"/>
</dbReference>
<dbReference type="InterPro" id="IPR008979">
    <property type="entry name" value="Galactose-bd-like_sf"/>
</dbReference>
<dbReference type="PROSITE" id="PS50022">
    <property type="entry name" value="FA58C_3"/>
    <property type="match status" value="1"/>
</dbReference>
<dbReference type="PANTHER" id="PTHR24543">
    <property type="entry name" value="MULTICOPPER OXIDASE-RELATED"/>
    <property type="match status" value="1"/>
</dbReference>
<dbReference type="Gene3D" id="2.60.120.260">
    <property type="entry name" value="Galactose-binding domain-like"/>
    <property type="match status" value="1"/>
</dbReference>
<evidence type="ECO:0000313" key="4">
    <source>
        <dbReference type="Proteomes" id="UP000001593"/>
    </source>
</evidence>
<dbReference type="SUPFAM" id="SSF49785">
    <property type="entry name" value="Galactose-binding domain-like"/>
    <property type="match status" value="1"/>
</dbReference>
<dbReference type="SMART" id="SM00231">
    <property type="entry name" value="FA58C"/>
    <property type="match status" value="1"/>
</dbReference>
<dbReference type="PhylomeDB" id="A7RK23"/>
<accession>A7RK23</accession>
<dbReference type="AlphaFoldDB" id="A7RK23"/>
<dbReference type="PANTHER" id="PTHR24543:SF325">
    <property type="entry name" value="F5_8 TYPE C DOMAIN-CONTAINING PROTEIN"/>
    <property type="match status" value="1"/>
</dbReference>
<dbReference type="InterPro" id="IPR000421">
    <property type="entry name" value="FA58C"/>
</dbReference>
<protein>
    <recommendedName>
        <fullName evidence="2">F5/8 type C domain-containing protein</fullName>
    </recommendedName>
</protein>
<dbReference type="OMA" id="PRTWYKH"/>
<dbReference type="eggNOG" id="ENOG502QU6Y">
    <property type="taxonomic scope" value="Eukaryota"/>
</dbReference>
<feature type="domain" description="F5/8 type C" evidence="2">
    <location>
        <begin position="19"/>
        <end position="175"/>
    </location>
</feature>
<name>A7RK23_NEMVE</name>
<feature type="compositionally biased region" description="Basic and acidic residues" evidence="1">
    <location>
        <begin position="43"/>
        <end position="52"/>
    </location>
</feature>
<evidence type="ECO:0000259" key="2">
    <source>
        <dbReference type="PROSITE" id="PS50022"/>
    </source>
</evidence>
<dbReference type="Pfam" id="PF00754">
    <property type="entry name" value="F5_F8_type_C"/>
    <property type="match status" value="1"/>
</dbReference>
<sequence length="175" mass="20689">MISFDVKCTYPLLFFFSARNSVPLGIEDRKIPRRAITASSSFDRNHGTDRARLNTVKQGSKRGAWSAKRNNRRQWLQVDLGRRTVVTKILTQGRQDLRQWVKTYYVLYSNDGRRFRKYRVLKMAIDLCLFQIFIGNSDRNTVVIRKLKPAISARFVRIVPRTWYKHISMRIELYG</sequence>
<feature type="region of interest" description="Disordered" evidence="1">
    <location>
        <begin position="41"/>
        <end position="68"/>
    </location>
</feature>
<reference evidence="3 4" key="1">
    <citation type="journal article" date="2007" name="Science">
        <title>Sea anemone genome reveals ancestral eumetazoan gene repertoire and genomic organization.</title>
        <authorList>
            <person name="Putnam N.H."/>
            <person name="Srivastava M."/>
            <person name="Hellsten U."/>
            <person name="Dirks B."/>
            <person name="Chapman J."/>
            <person name="Salamov A."/>
            <person name="Terry A."/>
            <person name="Shapiro H."/>
            <person name="Lindquist E."/>
            <person name="Kapitonov V.V."/>
            <person name="Jurka J."/>
            <person name="Genikhovich G."/>
            <person name="Grigoriev I.V."/>
            <person name="Lucas S.M."/>
            <person name="Steele R.E."/>
            <person name="Finnerty J.R."/>
            <person name="Technau U."/>
            <person name="Martindale M.Q."/>
            <person name="Rokhsar D.S."/>
        </authorList>
    </citation>
    <scope>NUCLEOTIDE SEQUENCE [LARGE SCALE GENOMIC DNA]</scope>
    <source>
        <strain evidence="4">CH2 X CH6</strain>
    </source>
</reference>